<dbReference type="InterPro" id="IPR000014">
    <property type="entry name" value="PAS"/>
</dbReference>
<evidence type="ECO:0000256" key="1">
    <source>
        <dbReference type="ARBA" id="ARBA00000085"/>
    </source>
</evidence>
<dbReference type="Gene3D" id="3.30.450.20">
    <property type="entry name" value="PAS domain"/>
    <property type="match status" value="1"/>
</dbReference>
<dbReference type="RefSeq" id="WP_407338786.1">
    <property type="nucleotide sequence ID" value="NZ_CP136862.1"/>
</dbReference>
<feature type="domain" description="PAS" evidence="9">
    <location>
        <begin position="21"/>
        <end position="76"/>
    </location>
</feature>
<dbReference type="CDD" id="cd00130">
    <property type="entry name" value="PAS"/>
    <property type="match status" value="1"/>
</dbReference>
<organism evidence="10 11">
    <name type="scientific">Methylocapsa polymorpha</name>
    <dbReference type="NCBI Taxonomy" id="3080828"/>
    <lineage>
        <taxon>Bacteria</taxon>
        <taxon>Pseudomonadati</taxon>
        <taxon>Pseudomonadota</taxon>
        <taxon>Alphaproteobacteria</taxon>
        <taxon>Hyphomicrobiales</taxon>
        <taxon>Beijerinckiaceae</taxon>
        <taxon>Methylocapsa</taxon>
    </lineage>
</organism>
<protein>
    <recommendedName>
        <fullName evidence="2">histidine kinase</fullName>
        <ecNumber evidence="2">2.7.13.3</ecNumber>
    </recommendedName>
</protein>
<dbReference type="SUPFAM" id="SSF55785">
    <property type="entry name" value="PYP-like sensor domain (PAS domain)"/>
    <property type="match status" value="1"/>
</dbReference>
<sequence length="141" mass="15880">MLTGALNMMINPTDRRQPAQIAQRLAAIVEYSDDAIVSKDLDGIITTWNPGAERLFGYAAGEIIGQPVAILIPSDRPDEGPGIIERIRRGEHVHHYETIRQRKDGSLIEISLAVSPIKGHRRPDRRRVKNRPGHYRTQTRS</sequence>
<comment type="catalytic activity">
    <reaction evidence="1">
        <text>ATP + protein L-histidine = ADP + protein N-phospho-L-histidine.</text>
        <dbReference type="EC" id="2.7.13.3"/>
    </reaction>
</comment>
<dbReference type="PANTHER" id="PTHR41523:SF8">
    <property type="entry name" value="ETHYLENE RESPONSE SENSOR PROTEIN"/>
    <property type="match status" value="1"/>
</dbReference>
<keyword evidence="4" id="KW-0808">Transferase</keyword>
<evidence type="ECO:0000256" key="2">
    <source>
        <dbReference type="ARBA" id="ARBA00012438"/>
    </source>
</evidence>
<keyword evidence="7" id="KW-0067">ATP-binding</keyword>
<dbReference type="PROSITE" id="PS50112">
    <property type="entry name" value="PAS"/>
    <property type="match status" value="1"/>
</dbReference>
<dbReference type="SMART" id="SM00091">
    <property type="entry name" value="PAS"/>
    <property type="match status" value="1"/>
</dbReference>
<dbReference type="Pfam" id="PF00989">
    <property type="entry name" value="PAS"/>
    <property type="match status" value="1"/>
</dbReference>
<evidence type="ECO:0000256" key="3">
    <source>
        <dbReference type="ARBA" id="ARBA00022553"/>
    </source>
</evidence>
<name>A0ABZ0HRR6_9HYPH</name>
<gene>
    <name evidence="10" type="ORF">RZS28_16325</name>
</gene>
<feature type="region of interest" description="Disordered" evidence="8">
    <location>
        <begin position="118"/>
        <end position="141"/>
    </location>
</feature>
<dbReference type="EMBL" id="CP136862">
    <property type="protein sequence ID" value="WOJ89343.1"/>
    <property type="molecule type" value="Genomic_DNA"/>
</dbReference>
<evidence type="ECO:0000313" key="10">
    <source>
        <dbReference type="EMBL" id="WOJ89343.1"/>
    </source>
</evidence>
<evidence type="ECO:0000259" key="9">
    <source>
        <dbReference type="PROSITE" id="PS50112"/>
    </source>
</evidence>
<proteinExistence type="predicted"/>
<keyword evidence="3" id="KW-0597">Phosphoprotein</keyword>
<evidence type="ECO:0000256" key="6">
    <source>
        <dbReference type="ARBA" id="ARBA00022777"/>
    </source>
</evidence>
<keyword evidence="6" id="KW-0418">Kinase</keyword>
<keyword evidence="11" id="KW-1185">Reference proteome</keyword>
<evidence type="ECO:0000256" key="5">
    <source>
        <dbReference type="ARBA" id="ARBA00022741"/>
    </source>
</evidence>
<dbReference type="NCBIfam" id="TIGR00229">
    <property type="entry name" value="sensory_box"/>
    <property type="match status" value="1"/>
</dbReference>
<dbReference type="InterPro" id="IPR013767">
    <property type="entry name" value="PAS_fold"/>
</dbReference>
<evidence type="ECO:0000256" key="8">
    <source>
        <dbReference type="SAM" id="MobiDB-lite"/>
    </source>
</evidence>
<accession>A0ABZ0HRR6</accession>
<dbReference type="PANTHER" id="PTHR41523">
    <property type="entry name" value="TWO-COMPONENT SYSTEM SENSOR PROTEIN"/>
    <property type="match status" value="1"/>
</dbReference>
<evidence type="ECO:0000256" key="7">
    <source>
        <dbReference type="ARBA" id="ARBA00022840"/>
    </source>
</evidence>
<dbReference type="InterPro" id="IPR035965">
    <property type="entry name" value="PAS-like_dom_sf"/>
</dbReference>
<evidence type="ECO:0000256" key="4">
    <source>
        <dbReference type="ARBA" id="ARBA00022679"/>
    </source>
</evidence>
<evidence type="ECO:0000313" key="11">
    <source>
        <dbReference type="Proteomes" id="UP001626536"/>
    </source>
</evidence>
<reference evidence="10 11" key="1">
    <citation type="submission" date="2023-10" db="EMBL/GenBank/DDBJ databases">
        <title>Novel methanotroph of the genus Methylocapsa from a subarctic wetland.</title>
        <authorList>
            <person name="Belova S.E."/>
            <person name="Oshkin I.Y."/>
            <person name="Miroshnikov K."/>
            <person name="Dedysh S.N."/>
        </authorList>
    </citation>
    <scope>NUCLEOTIDE SEQUENCE [LARGE SCALE GENOMIC DNA]</scope>
    <source>
        <strain evidence="10 11">RX1</strain>
    </source>
</reference>
<dbReference type="EC" id="2.7.13.3" evidence="2"/>
<dbReference type="Proteomes" id="UP001626536">
    <property type="component" value="Chromosome"/>
</dbReference>
<keyword evidence="5" id="KW-0547">Nucleotide-binding</keyword>